<dbReference type="InterPro" id="IPR036900">
    <property type="entry name" value="A-D-PHexomutase_C_sf"/>
</dbReference>
<dbReference type="Pfam" id="PF00408">
    <property type="entry name" value="PGM_PMM_IV"/>
    <property type="match status" value="1"/>
</dbReference>
<dbReference type="AlphaFoldDB" id="A0A839Y9S4"/>
<sequence length="551" mass="57027">MSAGEPSGAVSGLLDTARAWAAADPHEGDRAEVEALVAAGDTAELERRFTGPLTFGTAGLRGPLRAGPAGMNAAVVARAAAGLGAWLVTQGHAGRGVVIGFDARHRSDEFAHLSAAVLSGAGFAVQVLPRPLPTPVLSYAVRHLGAVAGVVVTASHNPPQDNGYKVYLADGAQLVPPADREIEAAIAAVGPARELPLSDDWLTLGDEVEDDYVAAVVAALQPDRLDAAARRRLVVAYTAMHGVGSATTRRVFEAAGFAPLHTVAEQDRPDPAFPTVAFPNPEEPGAVDLLSALAGRVGADVAIAEDPDADRCSVVVGGRQLTGDEVGALLADWLLRRGVRGTYARSLVSGSLLGELARAHGVPAEETPTGFKWIIRAGSAEAPLVFGYEEALGYAVTPAVAHDKDGISAALAVALLAAELAAEGRTLTDRLDELAVEHGLFATGQLSVRVEDLSLISAAMDRLRASAPAQLLGRDVEATDLMEGRPPVDAVRLRGDGVRVIVRPSGTEPKLKAYLETVVPVADAAAVPAARRRAADELDRLRAEMSAALGL</sequence>
<dbReference type="EC" id="5.4.2.8" evidence="12"/>
<dbReference type="Gene3D" id="3.40.120.10">
    <property type="entry name" value="Alpha-D-Glucose-1,6-Bisphosphate, subunit A, domain 3"/>
    <property type="match status" value="3"/>
</dbReference>
<feature type="domain" description="Alpha-D-phosphohexomutase alpha/beta/alpha" evidence="11">
    <location>
        <begin position="322"/>
        <end position="434"/>
    </location>
</feature>
<evidence type="ECO:0000256" key="5">
    <source>
        <dbReference type="ARBA" id="ARBA00022842"/>
    </source>
</evidence>
<comment type="cofactor">
    <cofactor evidence="1">
        <name>Mg(2+)</name>
        <dbReference type="ChEBI" id="CHEBI:18420"/>
    </cofactor>
</comment>
<accession>A0A839Y9S4</accession>
<dbReference type="PROSITE" id="PS00710">
    <property type="entry name" value="PGM_PMM"/>
    <property type="match status" value="1"/>
</dbReference>
<dbReference type="PRINTS" id="PR00509">
    <property type="entry name" value="PGMPMM"/>
</dbReference>
<name>A0A839Y9S4_9ACTN</name>
<dbReference type="RefSeq" id="WP_258372614.1">
    <property type="nucleotide sequence ID" value="NZ_JACIBU010000001.1"/>
</dbReference>
<proteinExistence type="inferred from homology"/>
<evidence type="ECO:0000256" key="7">
    <source>
        <dbReference type="RuleBase" id="RU004326"/>
    </source>
</evidence>
<evidence type="ECO:0000256" key="1">
    <source>
        <dbReference type="ARBA" id="ARBA00001946"/>
    </source>
</evidence>
<dbReference type="CDD" id="cd05799">
    <property type="entry name" value="PGM2"/>
    <property type="match status" value="1"/>
</dbReference>
<evidence type="ECO:0000313" key="12">
    <source>
        <dbReference type="EMBL" id="MBB3678196.1"/>
    </source>
</evidence>
<comment type="similarity">
    <text evidence="2 7">Belongs to the phosphohexose mutase family.</text>
</comment>
<dbReference type="InterPro" id="IPR005846">
    <property type="entry name" value="A-D-PHexomutase_a/b/a-III"/>
</dbReference>
<dbReference type="Gene3D" id="3.30.310.50">
    <property type="entry name" value="Alpha-D-phosphohexomutase, C-terminal domain"/>
    <property type="match status" value="1"/>
</dbReference>
<dbReference type="GO" id="GO:0006166">
    <property type="term" value="P:purine ribonucleoside salvage"/>
    <property type="evidence" value="ECO:0007669"/>
    <property type="project" value="TreeGrafter"/>
</dbReference>
<dbReference type="InterPro" id="IPR005841">
    <property type="entry name" value="Alpha-D-phosphohexomutase_SF"/>
</dbReference>
<organism evidence="12 13">
    <name type="scientific">Modestobacter versicolor</name>
    <dbReference type="NCBI Taxonomy" id="429133"/>
    <lineage>
        <taxon>Bacteria</taxon>
        <taxon>Bacillati</taxon>
        <taxon>Actinomycetota</taxon>
        <taxon>Actinomycetes</taxon>
        <taxon>Geodermatophilales</taxon>
        <taxon>Geodermatophilaceae</taxon>
        <taxon>Modestobacter</taxon>
    </lineage>
</organism>
<keyword evidence="4 7" id="KW-0479">Metal-binding</keyword>
<dbReference type="SUPFAM" id="SSF55957">
    <property type="entry name" value="Phosphoglucomutase, C-terminal domain"/>
    <property type="match status" value="1"/>
</dbReference>
<evidence type="ECO:0000259" key="8">
    <source>
        <dbReference type="Pfam" id="PF00408"/>
    </source>
</evidence>
<dbReference type="PANTHER" id="PTHR45745">
    <property type="entry name" value="PHOSPHOMANNOMUTASE 45A"/>
    <property type="match status" value="1"/>
</dbReference>
<evidence type="ECO:0000256" key="6">
    <source>
        <dbReference type="ARBA" id="ARBA00023235"/>
    </source>
</evidence>
<dbReference type="EMBL" id="JACIBU010000001">
    <property type="protein sequence ID" value="MBB3678196.1"/>
    <property type="molecule type" value="Genomic_DNA"/>
</dbReference>
<dbReference type="Proteomes" id="UP000580718">
    <property type="component" value="Unassembled WGS sequence"/>
</dbReference>
<evidence type="ECO:0000256" key="3">
    <source>
        <dbReference type="ARBA" id="ARBA00022553"/>
    </source>
</evidence>
<dbReference type="Pfam" id="PF02878">
    <property type="entry name" value="PGM_PMM_I"/>
    <property type="match status" value="1"/>
</dbReference>
<evidence type="ECO:0000259" key="9">
    <source>
        <dbReference type="Pfam" id="PF02878"/>
    </source>
</evidence>
<dbReference type="Pfam" id="PF02880">
    <property type="entry name" value="PGM_PMM_III"/>
    <property type="match status" value="1"/>
</dbReference>
<evidence type="ECO:0000313" key="13">
    <source>
        <dbReference type="Proteomes" id="UP000580718"/>
    </source>
</evidence>
<evidence type="ECO:0000256" key="2">
    <source>
        <dbReference type="ARBA" id="ARBA00010231"/>
    </source>
</evidence>
<dbReference type="InterPro" id="IPR016055">
    <property type="entry name" value="A-D-PHexomutase_a/b/a-I/II/III"/>
</dbReference>
<feature type="domain" description="Alpha-D-phosphohexomutase C-terminal" evidence="8">
    <location>
        <begin position="476"/>
        <end position="530"/>
    </location>
</feature>
<evidence type="ECO:0000256" key="4">
    <source>
        <dbReference type="ARBA" id="ARBA00022723"/>
    </source>
</evidence>
<dbReference type="GO" id="GO:0004615">
    <property type="term" value="F:phosphomannomutase activity"/>
    <property type="evidence" value="ECO:0007669"/>
    <property type="project" value="UniProtKB-EC"/>
</dbReference>
<dbReference type="InterPro" id="IPR016066">
    <property type="entry name" value="A-D-PHexomutase_CS"/>
</dbReference>
<keyword evidence="6 12" id="KW-0413">Isomerase</keyword>
<dbReference type="InterPro" id="IPR005845">
    <property type="entry name" value="A-D-PHexomutase_a/b/a-II"/>
</dbReference>
<keyword evidence="5 7" id="KW-0460">Magnesium</keyword>
<feature type="domain" description="Alpha-D-phosphohexomutase alpha/beta/alpha" evidence="10">
    <location>
        <begin position="210"/>
        <end position="315"/>
    </location>
</feature>
<dbReference type="GO" id="GO:0005975">
    <property type="term" value="P:carbohydrate metabolic process"/>
    <property type="evidence" value="ECO:0007669"/>
    <property type="project" value="InterPro"/>
</dbReference>
<dbReference type="InterPro" id="IPR005844">
    <property type="entry name" value="A-D-PHexomutase_a/b/a-I"/>
</dbReference>
<keyword evidence="3" id="KW-0597">Phosphoprotein</keyword>
<dbReference type="SUPFAM" id="SSF53738">
    <property type="entry name" value="Phosphoglucomutase, first 3 domains"/>
    <property type="match status" value="3"/>
</dbReference>
<comment type="caution">
    <text evidence="12">The sequence shown here is derived from an EMBL/GenBank/DDBJ whole genome shotgun (WGS) entry which is preliminary data.</text>
</comment>
<dbReference type="PANTHER" id="PTHR45745:SF1">
    <property type="entry name" value="PHOSPHOGLUCOMUTASE 2B-RELATED"/>
    <property type="match status" value="1"/>
</dbReference>
<evidence type="ECO:0000259" key="10">
    <source>
        <dbReference type="Pfam" id="PF02879"/>
    </source>
</evidence>
<dbReference type="InterPro" id="IPR005843">
    <property type="entry name" value="A-D-PHexomutase_C"/>
</dbReference>
<reference evidence="12 13" key="1">
    <citation type="submission" date="2020-08" db="EMBL/GenBank/DDBJ databases">
        <title>Sequencing the genomes of 1000 actinobacteria strains.</title>
        <authorList>
            <person name="Klenk H.-P."/>
        </authorList>
    </citation>
    <scope>NUCLEOTIDE SEQUENCE [LARGE SCALE GENOMIC DNA]</scope>
    <source>
        <strain evidence="12 13">DSM 16678</strain>
    </source>
</reference>
<dbReference type="GO" id="GO:0008973">
    <property type="term" value="F:phosphopentomutase activity"/>
    <property type="evidence" value="ECO:0007669"/>
    <property type="project" value="TreeGrafter"/>
</dbReference>
<feature type="domain" description="Alpha-D-phosphohexomutase alpha/beta/alpha" evidence="9">
    <location>
        <begin position="54"/>
        <end position="188"/>
    </location>
</feature>
<protein>
    <submittedName>
        <fullName evidence="12">Phosphomannomutase</fullName>
        <ecNumber evidence="12">5.4.2.8</ecNumber>
    </submittedName>
</protein>
<dbReference type="Pfam" id="PF02879">
    <property type="entry name" value="PGM_PMM_II"/>
    <property type="match status" value="1"/>
</dbReference>
<dbReference type="GO" id="GO:0000287">
    <property type="term" value="F:magnesium ion binding"/>
    <property type="evidence" value="ECO:0007669"/>
    <property type="project" value="InterPro"/>
</dbReference>
<evidence type="ECO:0000259" key="11">
    <source>
        <dbReference type="Pfam" id="PF02880"/>
    </source>
</evidence>
<gene>
    <name evidence="12" type="ORF">FHX36_003931</name>
</gene>